<dbReference type="EMBL" id="REGN01006006">
    <property type="protein sequence ID" value="RNA11245.1"/>
    <property type="molecule type" value="Genomic_DNA"/>
</dbReference>
<reference evidence="1 2" key="1">
    <citation type="journal article" date="2018" name="Sci. Rep.">
        <title>Genomic signatures of local adaptation to the degree of environmental predictability in rotifers.</title>
        <authorList>
            <person name="Franch-Gras L."/>
            <person name="Hahn C."/>
            <person name="Garcia-Roger E.M."/>
            <person name="Carmona M.J."/>
            <person name="Serra M."/>
            <person name="Gomez A."/>
        </authorList>
    </citation>
    <scope>NUCLEOTIDE SEQUENCE [LARGE SCALE GENOMIC DNA]</scope>
    <source>
        <strain evidence="1">HYR1</strain>
    </source>
</reference>
<keyword evidence="2" id="KW-1185">Reference proteome</keyword>
<sequence length="104" mass="11977">MSQKAKTIYRIICCYSDPLILRNFDKISDIATSFSLVFARDSEPDASIINHRNDDVCPWSQKIIDLLSDVQVSGEAKRKNEALINHLMTIKALEEKFIQKMFIK</sequence>
<accession>A0A3M7QJV5</accession>
<dbReference type="Proteomes" id="UP000276133">
    <property type="component" value="Unassembled WGS sequence"/>
</dbReference>
<proteinExistence type="predicted"/>
<organism evidence="1 2">
    <name type="scientific">Brachionus plicatilis</name>
    <name type="common">Marine rotifer</name>
    <name type="synonym">Brachionus muelleri</name>
    <dbReference type="NCBI Taxonomy" id="10195"/>
    <lineage>
        <taxon>Eukaryota</taxon>
        <taxon>Metazoa</taxon>
        <taxon>Spiralia</taxon>
        <taxon>Gnathifera</taxon>
        <taxon>Rotifera</taxon>
        <taxon>Eurotatoria</taxon>
        <taxon>Monogononta</taxon>
        <taxon>Pseudotrocha</taxon>
        <taxon>Ploima</taxon>
        <taxon>Brachionidae</taxon>
        <taxon>Brachionus</taxon>
    </lineage>
</organism>
<dbReference type="AlphaFoldDB" id="A0A3M7QJV5"/>
<evidence type="ECO:0000313" key="2">
    <source>
        <dbReference type="Proteomes" id="UP000276133"/>
    </source>
</evidence>
<gene>
    <name evidence="1" type="ORF">BpHYR1_046570</name>
</gene>
<evidence type="ECO:0000313" key="1">
    <source>
        <dbReference type="EMBL" id="RNA11245.1"/>
    </source>
</evidence>
<dbReference type="OrthoDB" id="10636489at2759"/>
<name>A0A3M7QJV5_BRAPC</name>
<protein>
    <submittedName>
        <fullName evidence="1">Uncharacterized protein</fullName>
    </submittedName>
</protein>
<comment type="caution">
    <text evidence="1">The sequence shown here is derived from an EMBL/GenBank/DDBJ whole genome shotgun (WGS) entry which is preliminary data.</text>
</comment>